<name>A0A7S4NC32_9STRA</name>
<organism evidence="2">
    <name type="scientific">Odontella aurita</name>
    <dbReference type="NCBI Taxonomy" id="265563"/>
    <lineage>
        <taxon>Eukaryota</taxon>
        <taxon>Sar</taxon>
        <taxon>Stramenopiles</taxon>
        <taxon>Ochrophyta</taxon>
        <taxon>Bacillariophyta</taxon>
        <taxon>Mediophyceae</taxon>
        <taxon>Biddulphiophycidae</taxon>
        <taxon>Eupodiscales</taxon>
        <taxon>Odontellaceae</taxon>
        <taxon>Odontella</taxon>
    </lineage>
</organism>
<feature type="region of interest" description="Disordered" evidence="1">
    <location>
        <begin position="495"/>
        <end position="516"/>
    </location>
</feature>
<dbReference type="AlphaFoldDB" id="A0A7S4NC32"/>
<evidence type="ECO:0000256" key="1">
    <source>
        <dbReference type="SAM" id="MobiDB-lite"/>
    </source>
</evidence>
<feature type="compositionally biased region" description="Basic residues" evidence="1">
    <location>
        <begin position="1"/>
        <end position="11"/>
    </location>
</feature>
<reference evidence="2" key="1">
    <citation type="submission" date="2021-01" db="EMBL/GenBank/DDBJ databases">
        <authorList>
            <person name="Corre E."/>
            <person name="Pelletier E."/>
            <person name="Niang G."/>
            <person name="Scheremetjew M."/>
            <person name="Finn R."/>
            <person name="Kale V."/>
            <person name="Holt S."/>
            <person name="Cochrane G."/>
            <person name="Meng A."/>
            <person name="Brown T."/>
            <person name="Cohen L."/>
        </authorList>
    </citation>
    <scope>NUCLEOTIDE SEQUENCE</scope>
    <source>
        <strain evidence="2">Isolate 1302-5</strain>
    </source>
</reference>
<feature type="region of interest" description="Disordered" evidence="1">
    <location>
        <begin position="1"/>
        <end position="158"/>
    </location>
</feature>
<feature type="compositionally biased region" description="Basic and acidic residues" evidence="1">
    <location>
        <begin position="100"/>
        <end position="116"/>
    </location>
</feature>
<dbReference type="Gene3D" id="1.25.10.10">
    <property type="entry name" value="Leucine-rich Repeat Variant"/>
    <property type="match status" value="1"/>
</dbReference>
<gene>
    <name evidence="2" type="ORF">OAUR00152_LOCUS36029</name>
</gene>
<sequence>MGLFPRRKFSRKSSGGGVSATLQGKEKKAPAASESVQSSAQHALGTRSDGVGVAGNAGGSAQPKTVVAGSSSAGIVDGVPDATRSSSSSSSSSQILRQQRNRDREQDQNHQGDGRRQSQRLGGRSAKPSSSSHGGPPSLDDVPSLLSDLRSASDPSGEVPARALRTLFALSEQSGDAVPLSREAAEAISRNRVEMVQGSSGGELIPTLLEFLDWCGRGSSEQYLCLLVLNNVSIPKENKRLIAIHHGGARALSQHLVTDPSCHLLAIILVNLSFADAELRRDLADPNTGTHIVDALSYALRMSCRRANGGEDGSEFDGGKEGGDPRKMLASLVAAEQSELASSLAEDKKAFDPADLLHPETARWCLCAIKNLTRPSSAVRDPLTILAVVESGTIPVLLRVVTVSSANDVAGWDSNSVQDAALTSLLNLASLTAVTMVKKHLVEQGAVEVLADVAEVGNKGGGTDPDDDAEKWRKFQRLKARMALSLIVGSEGHVGQQRRHPIRTNSNSRTNPRDEVEFSRNRNHPVLVLLRSEPESIINIFADVLHHRSKDGPGGYSATTFTVRGIIMAIRCLLTVDSNRVAFAEEGENAAAKLNVLLLKAISMYSLQNLSCMDAGAAEQACWSLYLMSEFGFQSPFLTVEYGPSQVQFDHHHHHPRISGGVAEKVILSYLQSDNITPAGYHAAKQLLLRMHCMVFEGACSVLGDADTSICSDIKNSHDINHATESIRVDKLRGTTPRDDIFNRPILRGLVNDASLGNPNKKVSPLSMEEIPNALRAASQLSFGSSSIRHLDSIDDIAIANNIAESADRYKHSHNGGAESYNFSWRWLDEVEEAVDEERKTARTHRSGSSRGEAMGAGSIKDFLTKITPKPLGSNYEDEPFSIFGFKCCSADVITR</sequence>
<protein>
    <submittedName>
        <fullName evidence="2">Uncharacterized protein</fullName>
    </submittedName>
</protein>
<feature type="compositionally biased region" description="Low complexity" evidence="1">
    <location>
        <begin position="119"/>
        <end position="149"/>
    </location>
</feature>
<evidence type="ECO:0000313" key="2">
    <source>
        <dbReference type="EMBL" id="CAE2278111.1"/>
    </source>
</evidence>
<dbReference type="InterPro" id="IPR016024">
    <property type="entry name" value="ARM-type_fold"/>
</dbReference>
<proteinExistence type="predicted"/>
<dbReference type="InterPro" id="IPR011989">
    <property type="entry name" value="ARM-like"/>
</dbReference>
<accession>A0A7S4NC32</accession>
<dbReference type="SUPFAM" id="SSF48371">
    <property type="entry name" value="ARM repeat"/>
    <property type="match status" value="1"/>
</dbReference>
<dbReference type="EMBL" id="HBKQ01052415">
    <property type="protein sequence ID" value="CAE2278111.1"/>
    <property type="molecule type" value="Transcribed_RNA"/>
</dbReference>